<dbReference type="InterPro" id="IPR036691">
    <property type="entry name" value="Endo/exonu/phosph_ase_sf"/>
</dbReference>
<protein>
    <recommendedName>
        <fullName evidence="5">Reverse transcriptase domain-containing protein</fullName>
    </recommendedName>
</protein>
<keyword evidence="4" id="KW-1185">Reference proteome</keyword>
<accession>A0A6G0T0A4</accession>
<evidence type="ECO:0000313" key="4">
    <source>
        <dbReference type="Proteomes" id="UP000475862"/>
    </source>
</evidence>
<feature type="domain" description="Reverse transcriptase" evidence="1">
    <location>
        <begin position="425"/>
        <end position="555"/>
    </location>
</feature>
<proteinExistence type="predicted"/>
<name>A0A6G0T0A4_APHGL</name>
<dbReference type="InterPro" id="IPR005135">
    <property type="entry name" value="Endo/exonuclease/phosphatase"/>
</dbReference>
<evidence type="ECO:0008006" key="5">
    <source>
        <dbReference type="Google" id="ProtNLM"/>
    </source>
</evidence>
<sequence>MKINNSLKILQWNPNGFFPKLDEINLLLNKYCPISICLQETNFVNNKSQWWVAIYVNSNYHSEEIIINTNLEVVAVNVLIKNPITICNLYLPNSHDFEQSDIQNIINQLPSPFILLGDFNSHSPVWSCSTLDSRGAKIEQTLFSNNDLNILNSSQATRVSASTGHLSAIDLSFSSSTITPFIDWDKLKNVDWNIYQTEIDKNIDSTVWTNTNKVEDKIKLFTDLIINTASDIFELTSYSGKKPPVPWWNKTIKQAIRNKKTAFNRYKRTLDLQDFIQFKKNKALSWNNFTSSLKSHISPSLTWNKIKTLKGVPFIQIKTLMVGQTVYTDPKEITNQIGQFFYSNSSDSSLNPDFLKFKETQEMITLSSPTTTTSQGSILNDPITMSELNSSLEGKKSYSYGPDNIPFLFLQNISIKGKSLLLELYNDVWFSVRVNEHMSEKFDLENGVPQGSPLSILLFQAAINNLPDEVSHPVKSIMFADDTHIYLKGKNIKSMTRQFQDCLNDLSKWCFHSGFIFSPEKTKCIMFTKKKQISKPKLFLGNTPLPFVNNIKILGLIFDSKLTWKPHISKTKSITTKSINILKTLSHAEWGAESNVLINLYRSLVRSKLDYGSICYSNANPNILKTIDVIHNSGLRVATGAFRSSPILSILSVSGEPPLHIRRIKLALNYIARILSSPENSTLPFLTQIRFANTFCSNPNLKKTTGFKDVV</sequence>
<dbReference type="PANTHER" id="PTHR36688">
    <property type="entry name" value="ENDO/EXONUCLEASE/PHOSPHATASE DOMAIN-CONTAINING PROTEIN"/>
    <property type="match status" value="1"/>
</dbReference>
<dbReference type="Gene3D" id="3.60.10.10">
    <property type="entry name" value="Endonuclease/exonuclease/phosphatase"/>
    <property type="match status" value="1"/>
</dbReference>
<organism evidence="3 4">
    <name type="scientific">Aphis glycines</name>
    <name type="common">Soybean aphid</name>
    <dbReference type="NCBI Taxonomy" id="307491"/>
    <lineage>
        <taxon>Eukaryota</taxon>
        <taxon>Metazoa</taxon>
        <taxon>Ecdysozoa</taxon>
        <taxon>Arthropoda</taxon>
        <taxon>Hexapoda</taxon>
        <taxon>Insecta</taxon>
        <taxon>Pterygota</taxon>
        <taxon>Neoptera</taxon>
        <taxon>Paraneoptera</taxon>
        <taxon>Hemiptera</taxon>
        <taxon>Sternorrhyncha</taxon>
        <taxon>Aphidomorpha</taxon>
        <taxon>Aphidoidea</taxon>
        <taxon>Aphididae</taxon>
        <taxon>Aphidini</taxon>
        <taxon>Aphis</taxon>
        <taxon>Aphis</taxon>
    </lineage>
</organism>
<dbReference type="EMBL" id="VYZN01000074">
    <property type="protein sequence ID" value="KAE9524009.1"/>
    <property type="molecule type" value="Genomic_DNA"/>
</dbReference>
<comment type="caution">
    <text evidence="3">The sequence shown here is derived from an EMBL/GenBank/DDBJ whole genome shotgun (WGS) entry which is preliminary data.</text>
</comment>
<dbReference type="InterPro" id="IPR052560">
    <property type="entry name" value="RdDP_mobile_element"/>
</dbReference>
<gene>
    <name evidence="3" type="ORF">AGLY_015656</name>
</gene>
<dbReference type="OrthoDB" id="6628643at2759"/>
<dbReference type="GO" id="GO:0003824">
    <property type="term" value="F:catalytic activity"/>
    <property type="evidence" value="ECO:0007669"/>
    <property type="project" value="InterPro"/>
</dbReference>
<dbReference type="PANTHER" id="PTHR36688:SF1">
    <property type="entry name" value="ENDONUCLEASE_EXONUCLEASE_PHOSPHATASE DOMAIN-CONTAINING PROTEIN"/>
    <property type="match status" value="1"/>
</dbReference>
<dbReference type="SUPFAM" id="SSF56219">
    <property type="entry name" value="DNase I-like"/>
    <property type="match status" value="1"/>
</dbReference>
<feature type="domain" description="Endonuclease/exonuclease/phosphatase" evidence="2">
    <location>
        <begin position="84"/>
        <end position="183"/>
    </location>
</feature>
<dbReference type="Proteomes" id="UP000475862">
    <property type="component" value="Unassembled WGS sequence"/>
</dbReference>
<evidence type="ECO:0000259" key="2">
    <source>
        <dbReference type="Pfam" id="PF14529"/>
    </source>
</evidence>
<dbReference type="Pfam" id="PF00078">
    <property type="entry name" value="RVT_1"/>
    <property type="match status" value="1"/>
</dbReference>
<dbReference type="Pfam" id="PF14529">
    <property type="entry name" value="Exo_endo_phos_2"/>
    <property type="match status" value="1"/>
</dbReference>
<evidence type="ECO:0000313" key="3">
    <source>
        <dbReference type="EMBL" id="KAE9524009.1"/>
    </source>
</evidence>
<reference evidence="3 4" key="1">
    <citation type="submission" date="2019-08" db="EMBL/GenBank/DDBJ databases">
        <title>The genome of the soybean aphid Biotype 1, its phylome, world population structure and adaptation to the North American continent.</title>
        <authorList>
            <person name="Giordano R."/>
            <person name="Donthu R.K."/>
            <person name="Hernandez A.G."/>
            <person name="Wright C.L."/>
            <person name="Zimin A.V."/>
        </authorList>
    </citation>
    <scope>NUCLEOTIDE SEQUENCE [LARGE SCALE GENOMIC DNA]</scope>
    <source>
        <tissue evidence="3">Whole aphids</tissue>
    </source>
</reference>
<dbReference type="AlphaFoldDB" id="A0A6G0T0A4"/>
<evidence type="ECO:0000259" key="1">
    <source>
        <dbReference type="Pfam" id="PF00078"/>
    </source>
</evidence>
<dbReference type="InterPro" id="IPR000477">
    <property type="entry name" value="RT_dom"/>
</dbReference>